<comment type="caution">
    <text evidence="1">The sequence shown here is derived from an EMBL/GenBank/DDBJ whole genome shotgun (WGS) entry which is preliminary data.</text>
</comment>
<protein>
    <submittedName>
        <fullName evidence="1">Uncharacterized protein</fullName>
    </submittedName>
</protein>
<accession>A0A1Q9EXA7</accession>
<proteinExistence type="predicted"/>
<dbReference type="AlphaFoldDB" id="A0A1Q9EXA7"/>
<evidence type="ECO:0000313" key="2">
    <source>
        <dbReference type="Proteomes" id="UP000186817"/>
    </source>
</evidence>
<dbReference type="Proteomes" id="UP000186817">
    <property type="component" value="Unassembled WGS sequence"/>
</dbReference>
<evidence type="ECO:0000313" key="1">
    <source>
        <dbReference type="EMBL" id="OLQ12087.1"/>
    </source>
</evidence>
<dbReference type="OrthoDB" id="10287472at2759"/>
<reference evidence="1 2" key="1">
    <citation type="submission" date="2016-02" db="EMBL/GenBank/DDBJ databases">
        <title>Genome analysis of coral dinoflagellate symbionts highlights evolutionary adaptations to a symbiotic lifestyle.</title>
        <authorList>
            <person name="Aranda M."/>
            <person name="Li Y."/>
            <person name="Liew Y.J."/>
            <person name="Baumgarten S."/>
            <person name="Simakov O."/>
            <person name="Wilson M."/>
            <person name="Piel J."/>
            <person name="Ashoor H."/>
            <person name="Bougouffa S."/>
            <person name="Bajic V.B."/>
            <person name="Ryu T."/>
            <person name="Ravasi T."/>
            <person name="Bayer T."/>
            <person name="Micklem G."/>
            <person name="Kim H."/>
            <person name="Bhak J."/>
            <person name="Lajeunesse T.C."/>
            <person name="Voolstra C.R."/>
        </authorList>
    </citation>
    <scope>NUCLEOTIDE SEQUENCE [LARGE SCALE GENOMIC DNA]</scope>
    <source>
        <strain evidence="1 2">CCMP2467</strain>
    </source>
</reference>
<name>A0A1Q9EXA7_SYMMI</name>
<organism evidence="1 2">
    <name type="scientific">Symbiodinium microadriaticum</name>
    <name type="common">Dinoflagellate</name>
    <name type="synonym">Zooxanthella microadriatica</name>
    <dbReference type="NCBI Taxonomy" id="2951"/>
    <lineage>
        <taxon>Eukaryota</taxon>
        <taxon>Sar</taxon>
        <taxon>Alveolata</taxon>
        <taxon>Dinophyceae</taxon>
        <taxon>Suessiales</taxon>
        <taxon>Symbiodiniaceae</taxon>
        <taxon>Symbiodinium</taxon>
    </lineage>
</organism>
<gene>
    <name evidence="1" type="ORF">AK812_SmicGene4062</name>
</gene>
<keyword evidence="2" id="KW-1185">Reference proteome</keyword>
<dbReference type="EMBL" id="LSRX01000049">
    <property type="protein sequence ID" value="OLQ12087.1"/>
    <property type="molecule type" value="Genomic_DNA"/>
</dbReference>
<sequence>MANPTGDDGSPSWTSRWNKAEKDYDEAAQALDNAFQMECVNEPYVQHLQKKMENAQKLKELLLQSKSQSSEDTPDIAAAIQHVLNELKQAVPLQKVIAETVMRTSRVAPIPYDRGDRTAKRSRWSVEVREHYTLGNGELRCAILPDIYRDTLTSMERWAKSLGWGSAFPAVAEHIIPEGQPTPAAMADIRVDDPANAIPLLKDLEQHYQAGHFAILPSGKNLDDGVEFKVYVSTAMRGQHIFYVKRTSDVREALPRDPRVFVLRQNGREQELLLGDLDGCRFRMRKAPSMRSLYQKAVMVYGESQKKHRGGIPNPEETVYYERFLRHCTRLGSLLTRALVHPESQERER</sequence>